<dbReference type="EC" id="2.7.7.65" evidence="1"/>
<dbReference type="CDD" id="cd06225">
    <property type="entry name" value="HAMP"/>
    <property type="match status" value="1"/>
</dbReference>
<dbReference type="InterPro" id="IPR000160">
    <property type="entry name" value="GGDEF_dom"/>
</dbReference>
<dbReference type="NCBIfam" id="TIGR00254">
    <property type="entry name" value="GGDEF"/>
    <property type="match status" value="1"/>
</dbReference>
<dbReference type="AlphaFoldDB" id="A0A1K2HF18"/>
<evidence type="ECO:0000256" key="1">
    <source>
        <dbReference type="ARBA" id="ARBA00012528"/>
    </source>
</evidence>
<dbReference type="SMART" id="SM00267">
    <property type="entry name" value="GGDEF"/>
    <property type="match status" value="1"/>
</dbReference>
<feature type="transmembrane region" description="Helical" evidence="3">
    <location>
        <begin position="219"/>
        <end position="242"/>
    </location>
</feature>
<evidence type="ECO:0000256" key="2">
    <source>
        <dbReference type="ARBA" id="ARBA00034247"/>
    </source>
</evidence>
<keyword evidence="3" id="KW-1133">Transmembrane helix</keyword>
<protein>
    <recommendedName>
        <fullName evidence="1">diguanylate cyclase</fullName>
        <ecNumber evidence="1">2.7.7.65</ecNumber>
    </recommendedName>
</protein>
<dbReference type="PROSITE" id="PS50885">
    <property type="entry name" value="HAMP"/>
    <property type="match status" value="1"/>
</dbReference>
<evidence type="ECO:0000313" key="7">
    <source>
        <dbReference type="Proteomes" id="UP000186513"/>
    </source>
</evidence>
<dbReference type="FunFam" id="3.30.70.270:FF:000001">
    <property type="entry name" value="Diguanylate cyclase domain protein"/>
    <property type="match status" value="1"/>
</dbReference>
<dbReference type="PANTHER" id="PTHR45138">
    <property type="entry name" value="REGULATORY COMPONENTS OF SENSORY TRANSDUCTION SYSTEM"/>
    <property type="match status" value="1"/>
</dbReference>
<dbReference type="Gene3D" id="3.30.70.270">
    <property type="match status" value="1"/>
</dbReference>
<dbReference type="GO" id="GO:0007165">
    <property type="term" value="P:signal transduction"/>
    <property type="evidence" value="ECO:0007669"/>
    <property type="project" value="InterPro"/>
</dbReference>
<dbReference type="InterPro" id="IPR029787">
    <property type="entry name" value="Nucleotide_cyclase"/>
</dbReference>
<dbReference type="Proteomes" id="UP000186513">
    <property type="component" value="Unassembled WGS sequence"/>
</dbReference>
<evidence type="ECO:0000259" key="5">
    <source>
        <dbReference type="PROSITE" id="PS50887"/>
    </source>
</evidence>
<proteinExistence type="predicted"/>
<feature type="domain" description="GGDEF" evidence="5">
    <location>
        <begin position="339"/>
        <end position="473"/>
    </location>
</feature>
<evidence type="ECO:0000313" key="6">
    <source>
        <dbReference type="EMBL" id="SFZ75404.1"/>
    </source>
</evidence>
<keyword evidence="3" id="KW-0472">Membrane</keyword>
<dbReference type="InterPro" id="IPR003660">
    <property type="entry name" value="HAMP_dom"/>
</dbReference>
<dbReference type="Gene3D" id="6.10.340.10">
    <property type="match status" value="1"/>
</dbReference>
<feature type="domain" description="HAMP" evidence="4">
    <location>
        <begin position="244"/>
        <end position="296"/>
    </location>
</feature>
<evidence type="ECO:0000256" key="3">
    <source>
        <dbReference type="SAM" id="Phobius"/>
    </source>
</evidence>
<comment type="catalytic activity">
    <reaction evidence="2">
        <text>2 GTP = 3',3'-c-di-GMP + 2 diphosphate</text>
        <dbReference type="Rhea" id="RHEA:24898"/>
        <dbReference type="ChEBI" id="CHEBI:33019"/>
        <dbReference type="ChEBI" id="CHEBI:37565"/>
        <dbReference type="ChEBI" id="CHEBI:58805"/>
        <dbReference type="EC" id="2.7.7.65"/>
    </reaction>
</comment>
<dbReference type="InterPro" id="IPR050469">
    <property type="entry name" value="Diguanylate_Cyclase"/>
</dbReference>
<name>A0A1K2HF18_9NEIS</name>
<dbReference type="OrthoDB" id="9812260at2"/>
<keyword evidence="3" id="KW-0812">Transmembrane</keyword>
<dbReference type="PROSITE" id="PS50887">
    <property type="entry name" value="GGDEF"/>
    <property type="match status" value="1"/>
</dbReference>
<organism evidence="6 7">
    <name type="scientific">Chitinimonas taiwanensis DSM 18899</name>
    <dbReference type="NCBI Taxonomy" id="1121279"/>
    <lineage>
        <taxon>Bacteria</taxon>
        <taxon>Pseudomonadati</taxon>
        <taxon>Pseudomonadota</taxon>
        <taxon>Betaproteobacteria</taxon>
        <taxon>Neisseriales</taxon>
        <taxon>Chitinibacteraceae</taxon>
        <taxon>Chitinimonas</taxon>
    </lineage>
</organism>
<evidence type="ECO:0000259" key="4">
    <source>
        <dbReference type="PROSITE" id="PS50885"/>
    </source>
</evidence>
<gene>
    <name evidence="6" type="ORF">SAMN02745887_01584</name>
</gene>
<dbReference type="EMBL" id="FPKR01000005">
    <property type="protein sequence ID" value="SFZ75404.1"/>
    <property type="molecule type" value="Genomic_DNA"/>
</dbReference>
<dbReference type="GO" id="GO:0052621">
    <property type="term" value="F:diguanylate cyclase activity"/>
    <property type="evidence" value="ECO:0007669"/>
    <property type="project" value="UniProtKB-EC"/>
</dbReference>
<accession>A0A1K2HF18</accession>
<keyword evidence="7" id="KW-1185">Reference proteome</keyword>
<reference evidence="6 7" key="1">
    <citation type="submission" date="2016-11" db="EMBL/GenBank/DDBJ databases">
        <authorList>
            <person name="Jaros S."/>
            <person name="Januszkiewicz K."/>
            <person name="Wedrychowicz H."/>
        </authorList>
    </citation>
    <scope>NUCLEOTIDE SEQUENCE [LARGE SCALE GENOMIC DNA]</scope>
    <source>
        <strain evidence="6 7">DSM 18899</strain>
    </source>
</reference>
<dbReference type="SMART" id="SM00304">
    <property type="entry name" value="HAMP"/>
    <property type="match status" value="1"/>
</dbReference>
<dbReference type="Pfam" id="PF00990">
    <property type="entry name" value="GGDEF"/>
    <property type="match status" value="1"/>
</dbReference>
<sequence length="477" mass="53316">MNIATISTSRVFSSLLLISALGLLTGQILASQAQIIAAEERRFRSFQIAEALRRSSDELTRMARSYVITGDNQFIQRYLAIMDLRRRGDLGLNIDDYASWDLTRPPPRADQLRPSSSDWRQQMRRAGFAERELSLLQTAWQRSSELAELEQRAFAQVEAYLGDVSPAARAARENAINQLHDLNYHAEKARIMAPIAEFLQAVDKRTSAELSELQRTQRLFLQVQIVLALGLFLGVLLFTFYVRRKVLLPLRQLMQHAQALSRGDYSSRTEVASHNELALLGRTFNQMAEAIERDVAARRQLQQELETLACTDFLTQLSNRRHFIDLASAALARSRRNGLALAVCMLDVDHFKAINDQFGHAAGDLVLQHLAAVIQHTLREVDLCGRIGGEEFALLLPETAADEALRASERLRTSVANSPVSFEDGRRVHYSISIGVAVSPDGSLGLDRLLNQADAALYQAKAGGRNRVKLYEPPAVT</sequence>
<dbReference type="SUPFAM" id="SSF55073">
    <property type="entry name" value="Nucleotide cyclase"/>
    <property type="match status" value="1"/>
</dbReference>
<dbReference type="InterPro" id="IPR043128">
    <property type="entry name" value="Rev_trsase/Diguanyl_cyclase"/>
</dbReference>
<dbReference type="RefSeq" id="WP_072428098.1">
    <property type="nucleotide sequence ID" value="NZ_FPKR01000005.1"/>
</dbReference>
<dbReference type="PANTHER" id="PTHR45138:SF9">
    <property type="entry name" value="DIGUANYLATE CYCLASE DGCM-RELATED"/>
    <property type="match status" value="1"/>
</dbReference>
<dbReference type="Pfam" id="PF00672">
    <property type="entry name" value="HAMP"/>
    <property type="match status" value="1"/>
</dbReference>
<dbReference type="GO" id="GO:0016020">
    <property type="term" value="C:membrane"/>
    <property type="evidence" value="ECO:0007669"/>
    <property type="project" value="InterPro"/>
</dbReference>
<dbReference type="SUPFAM" id="SSF158472">
    <property type="entry name" value="HAMP domain-like"/>
    <property type="match status" value="1"/>
</dbReference>
<dbReference type="STRING" id="1121279.SAMN02745887_01584"/>
<dbReference type="CDD" id="cd01949">
    <property type="entry name" value="GGDEF"/>
    <property type="match status" value="1"/>
</dbReference>